<protein>
    <submittedName>
        <fullName evidence="2">Uncharacterized protein</fullName>
    </submittedName>
</protein>
<gene>
    <name evidence="2" type="ORF">PECUL_23A021194</name>
</gene>
<evidence type="ECO:0000313" key="2">
    <source>
        <dbReference type="EMBL" id="CAH2300128.1"/>
    </source>
</evidence>
<proteinExistence type="predicted"/>
<dbReference type="AlphaFoldDB" id="A0AAD1WD18"/>
<reference evidence="2" key="1">
    <citation type="submission" date="2022-03" db="EMBL/GenBank/DDBJ databases">
        <authorList>
            <person name="Alioto T."/>
            <person name="Alioto T."/>
            <person name="Gomez Garrido J."/>
        </authorList>
    </citation>
    <scope>NUCLEOTIDE SEQUENCE</scope>
</reference>
<accession>A0AAD1WD18</accession>
<organism evidence="2 3">
    <name type="scientific">Pelobates cultripes</name>
    <name type="common">Western spadefoot toad</name>
    <dbReference type="NCBI Taxonomy" id="61616"/>
    <lineage>
        <taxon>Eukaryota</taxon>
        <taxon>Metazoa</taxon>
        <taxon>Chordata</taxon>
        <taxon>Craniata</taxon>
        <taxon>Vertebrata</taxon>
        <taxon>Euteleostomi</taxon>
        <taxon>Amphibia</taxon>
        <taxon>Batrachia</taxon>
        <taxon>Anura</taxon>
        <taxon>Pelobatoidea</taxon>
        <taxon>Pelobatidae</taxon>
        <taxon>Pelobates</taxon>
    </lineage>
</organism>
<feature type="compositionally biased region" description="Polar residues" evidence="1">
    <location>
        <begin position="119"/>
        <end position="136"/>
    </location>
</feature>
<sequence length="144" mass="16515">MAATQESMQTRKGLVDQEWKVQFEAKFEAICQEYWHRIANRVTLQPPLDAHLTSNADSATQSNSRLGAKLRIALDHRPSTCEVLQIRTLWHYDPATWHQRIAQNQFHESRQLQKITQIQTAAPSLAPQETGQQENPHNSDGHPQ</sequence>
<dbReference type="EMBL" id="OW240917">
    <property type="protein sequence ID" value="CAH2300128.1"/>
    <property type="molecule type" value="Genomic_DNA"/>
</dbReference>
<name>A0AAD1WD18_PELCU</name>
<feature type="region of interest" description="Disordered" evidence="1">
    <location>
        <begin position="119"/>
        <end position="144"/>
    </location>
</feature>
<keyword evidence="3" id="KW-1185">Reference proteome</keyword>
<feature type="non-terminal residue" evidence="2">
    <location>
        <position position="144"/>
    </location>
</feature>
<evidence type="ECO:0000313" key="3">
    <source>
        <dbReference type="Proteomes" id="UP001295444"/>
    </source>
</evidence>
<evidence type="ECO:0000256" key="1">
    <source>
        <dbReference type="SAM" id="MobiDB-lite"/>
    </source>
</evidence>
<dbReference type="Proteomes" id="UP001295444">
    <property type="component" value="Chromosome 06"/>
</dbReference>